<name>A0A1Y1YBN9_9FUNG</name>
<accession>A0A1Y1YBN9</accession>
<sequence length="337" mass="38698">FLEVSEFTTIPLFLVVKPKARTDVLLRSDAEDVGEHSLRRVKPASSASTKRRKYIKKPLTGHTRPLDVLKLRNHFCCEFDYYRPELEDKEEIIDNQTLLFAGLIPATSPITAATATTPSIAVSTQDAEMEEPEEKNISNHSITEEPVLTPVFPTLRKSEERISQEGLFKKPVTETLGKRKNNPLEEERSPTIERYLPRHQDSPTEELNQFNLDEFNRLRTENAHLKNLYNNSKIEISNLTNAFNLFQESWKKDKSKLLSKISKIQNQPVALNPVLPNNSEVAPSRLSLEILEKKERIKKMIEEKKGKCKEITDSLKRMPTIFLSNFDESRAKKMVSP</sequence>
<comment type="caution">
    <text evidence="1">The sequence shown here is derived from an EMBL/GenBank/DDBJ whole genome shotgun (WGS) entry which is preliminary data.</text>
</comment>
<keyword evidence="2" id="KW-1185">Reference proteome</keyword>
<protein>
    <submittedName>
        <fullName evidence="1">Uncharacterized protein</fullName>
    </submittedName>
</protein>
<evidence type="ECO:0000313" key="2">
    <source>
        <dbReference type="Proteomes" id="UP000193920"/>
    </source>
</evidence>
<gene>
    <name evidence="1" type="ORF">LY90DRAFT_520320</name>
</gene>
<proteinExistence type="predicted"/>
<organism evidence="1 2">
    <name type="scientific">Neocallimastix californiae</name>
    <dbReference type="NCBI Taxonomy" id="1754190"/>
    <lineage>
        <taxon>Eukaryota</taxon>
        <taxon>Fungi</taxon>
        <taxon>Fungi incertae sedis</taxon>
        <taxon>Chytridiomycota</taxon>
        <taxon>Chytridiomycota incertae sedis</taxon>
        <taxon>Neocallimastigomycetes</taxon>
        <taxon>Neocallimastigales</taxon>
        <taxon>Neocallimastigaceae</taxon>
        <taxon>Neocallimastix</taxon>
    </lineage>
</organism>
<feature type="non-terminal residue" evidence="1">
    <location>
        <position position="1"/>
    </location>
</feature>
<dbReference type="EMBL" id="MCOG01000654">
    <property type="protein sequence ID" value="ORX95398.1"/>
    <property type="molecule type" value="Genomic_DNA"/>
</dbReference>
<evidence type="ECO:0000313" key="1">
    <source>
        <dbReference type="EMBL" id="ORX95398.1"/>
    </source>
</evidence>
<dbReference type="Proteomes" id="UP000193920">
    <property type="component" value="Unassembled WGS sequence"/>
</dbReference>
<reference evidence="1 2" key="1">
    <citation type="submission" date="2016-08" db="EMBL/GenBank/DDBJ databases">
        <title>A Parts List for Fungal Cellulosomes Revealed by Comparative Genomics.</title>
        <authorList>
            <consortium name="DOE Joint Genome Institute"/>
            <person name="Haitjema C.H."/>
            <person name="Gilmore S.P."/>
            <person name="Henske J.K."/>
            <person name="Solomon K.V."/>
            <person name="De Groot R."/>
            <person name="Kuo A."/>
            <person name="Mondo S.J."/>
            <person name="Salamov A.A."/>
            <person name="Labutti K."/>
            <person name="Zhao Z."/>
            <person name="Chiniquy J."/>
            <person name="Barry K."/>
            <person name="Brewer H.M."/>
            <person name="Purvine S.O."/>
            <person name="Wright A.T."/>
            <person name="Boxma B."/>
            <person name="Van Alen T."/>
            <person name="Hackstein J.H."/>
            <person name="Baker S.E."/>
            <person name="Grigoriev I.V."/>
            <person name="O'Malley M.A."/>
        </authorList>
    </citation>
    <scope>NUCLEOTIDE SEQUENCE [LARGE SCALE GENOMIC DNA]</scope>
    <source>
        <strain evidence="1 2">G1</strain>
    </source>
</reference>
<dbReference type="AlphaFoldDB" id="A0A1Y1YBN9"/>